<dbReference type="PANTHER" id="PTHR46580">
    <property type="entry name" value="SENSOR KINASE-RELATED"/>
    <property type="match status" value="1"/>
</dbReference>
<reference evidence="3 4" key="1">
    <citation type="submission" date="2018-08" db="EMBL/GenBank/DDBJ databases">
        <title>Recombination of ecologically and evolutionarily significant loci maintains genetic cohesion in the Pseudomonas syringae species complex.</title>
        <authorList>
            <person name="Dillon M."/>
            <person name="Thakur S."/>
            <person name="Almeida R.N.D."/>
            <person name="Weir B.S."/>
            <person name="Guttman D.S."/>
        </authorList>
    </citation>
    <scope>NUCLEOTIDE SEQUENCE [LARGE SCALE GENOMIC DNA]</scope>
    <source>
        <strain evidence="3 4">ICMP 3353</strain>
    </source>
</reference>
<dbReference type="InterPro" id="IPR013517">
    <property type="entry name" value="FG-GAP"/>
</dbReference>
<accession>A0A3M4M191</accession>
<evidence type="ECO:0000313" key="4">
    <source>
        <dbReference type="Proteomes" id="UP000277236"/>
    </source>
</evidence>
<gene>
    <name evidence="3" type="ORF">ALQ04_04096</name>
</gene>
<feature type="signal peptide" evidence="2">
    <location>
        <begin position="1"/>
        <end position="37"/>
    </location>
</feature>
<evidence type="ECO:0000256" key="1">
    <source>
        <dbReference type="ARBA" id="ARBA00022729"/>
    </source>
</evidence>
<dbReference type="PANTHER" id="PTHR46580:SF4">
    <property type="entry name" value="ATP_GTP-BINDING PROTEIN"/>
    <property type="match status" value="1"/>
</dbReference>
<dbReference type="InterPro" id="IPR028994">
    <property type="entry name" value="Integrin_alpha_N"/>
</dbReference>
<dbReference type="AlphaFoldDB" id="A0A3M4M191"/>
<dbReference type="SUPFAM" id="SSF69318">
    <property type="entry name" value="Integrin alpha N-terminal domain"/>
    <property type="match status" value="2"/>
</dbReference>
<dbReference type="Gene3D" id="2.130.10.130">
    <property type="entry name" value="Integrin alpha, N-terminal"/>
    <property type="match status" value="2"/>
</dbReference>
<organism evidence="3 4">
    <name type="scientific">Pseudomonas cichorii</name>
    <dbReference type="NCBI Taxonomy" id="36746"/>
    <lineage>
        <taxon>Bacteria</taxon>
        <taxon>Pseudomonadati</taxon>
        <taxon>Pseudomonadota</taxon>
        <taxon>Gammaproteobacteria</taxon>
        <taxon>Pseudomonadales</taxon>
        <taxon>Pseudomonadaceae</taxon>
        <taxon>Pseudomonas</taxon>
    </lineage>
</organism>
<dbReference type="Pfam" id="PF01839">
    <property type="entry name" value="FG-GAP"/>
    <property type="match status" value="1"/>
</dbReference>
<dbReference type="EMBL" id="RBRE01000035">
    <property type="protein sequence ID" value="RMQ47618.1"/>
    <property type="molecule type" value="Genomic_DNA"/>
</dbReference>
<sequence>MPTPASIKERFMPRYFKTQLALATSGFVSALMAGAHAAAQDDAFSIIAEKPSNAFVDATATHVPVAPALHATDSFFIDVDKDGDLDVVVSVEHGVNRLYLNDGKGRLTSKPGAFGSVMHDSEHVRAADFNADGNMDVVFVAEADEVHQLFLGDGKGGFTDASQRLPAMSQGNALAIADVNGDRLADIVVGSTGERDHAPDAEIVPARNLLFLNDPKRPGHFIDATQTHLPQTDDQTESIALADMDADGDLDMVLASPAHPNRLLINDGKGRFTDASDRLDLRVPMETREVQVVDVNRDGFNDIVFFNITSNNFGWDKDPQTRLLINDQKGRFRDETAERLPSHTFSSWAGTVVDFNGDGHPDLLVGAIQVPGFVPLQLRAWQNDGQGHFKDVTLDIVPGITVGRSWNMGQGDLDGDGKADVLIGGWGTQARLLLSDRQGYKASLPPFKPLTPVRRN</sequence>
<dbReference type="Proteomes" id="UP000277236">
    <property type="component" value="Unassembled WGS sequence"/>
</dbReference>
<keyword evidence="1 2" id="KW-0732">Signal</keyword>
<proteinExistence type="predicted"/>
<protein>
    <submittedName>
        <fullName evidence="3">FG-GAP repeat protein</fullName>
    </submittedName>
</protein>
<name>A0A3M4M191_PSECI</name>
<comment type="caution">
    <text evidence="3">The sequence shown here is derived from an EMBL/GenBank/DDBJ whole genome shotgun (WGS) entry which is preliminary data.</text>
</comment>
<evidence type="ECO:0000256" key="2">
    <source>
        <dbReference type="SAM" id="SignalP"/>
    </source>
</evidence>
<evidence type="ECO:0000313" key="3">
    <source>
        <dbReference type="EMBL" id="RMQ47618.1"/>
    </source>
</evidence>
<feature type="chain" id="PRO_5018254489" evidence="2">
    <location>
        <begin position="38"/>
        <end position="456"/>
    </location>
</feature>
<dbReference type="Pfam" id="PF13517">
    <property type="entry name" value="FG-GAP_3"/>
    <property type="match status" value="4"/>
</dbReference>